<dbReference type="HOGENOM" id="CLU_591722_0_0_0"/>
<organism evidence="2 3">
    <name type="scientific">Sneathia vaginalis</name>
    <dbReference type="NCBI Taxonomy" id="187101"/>
    <lineage>
        <taxon>Bacteria</taxon>
        <taxon>Fusobacteriati</taxon>
        <taxon>Fusobacteriota</taxon>
        <taxon>Fusobacteriia</taxon>
        <taxon>Fusobacteriales</taxon>
        <taxon>Leptotrichiaceae</taxon>
        <taxon>Sneathia</taxon>
    </lineage>
</organism>
<keyword evidence="1" id="KW-0812">Transmembrane</keyword>
<feature type="transmembrane region" description="Helical" evidence="1">
    <location>
        <begin position="177"/>
        <end position="202"/>
    </location>
</feature>
<name>A0A0E3ZAB7_9FUSO</name>
<evidence type="ECO:0000313" key="3">
    <source>
        <dbReference type="Proteomes" id="UP000033103"/>
    </source>
</evidence>
<proteinExistence type="predicted"/>
<feature type="transmembrane region" description="Helical" evidence="1">
    <location>
        <begin position="113"/>
        <end position="133"/>
    </location>
</feature>
<keyword evidence="1" id="KW-1133">Transmembrane helix</keyword>
<dbReference type="EMBL" id="CP011280">
    <property type="protein sequence ID" value="AKC95545.1"/>
    <property type="molecule type" value="Genomic_DNA"/>
</dbReference>
<feature type="transmembrane region" description="Helical" evidence="1">
    <location>
        <begin position="49"/>
        <end position="67"/>
    </location>
</feature>
<feature type="transmembrane region" description="Helical" evidence="1">
    <location>
        <begin position="207"/>
        <end position="227"/>
    </location>
</feature>
<evidence type="ECO:0000313" key="2">
    <source>
        <dbReference type="EMBL" id="AKC95545.1"/>
    </source>
</evidence>
<keyword evidence="1" id="KW-0472">Membrane</keyword>
<feature type="transmembrane region" description="Helical" evidence="1">
    <location>
        <begin position="140"/>
        <end position="157"/>
    </location>
</feature>
<evidence type="ECO:0000256" key="1">
    <source>
        <dbReference type="SAM" id="Phobius"/>
    </source>
</evidence>
<dbReference type="STRING" id="187101.VC03_03270"/>
<feature type="transmembrane region" description="Helical" evidence="1">
    <location>
        <begin position="87"/>
        <end position="107"/>
    </location>
</feature>
<keyword evidence="3" id="KW-1185">Reference proteome</keyword>
<gene>
    <name evidence="2" type="ORF">VC03_03270</name>
</gene>
<dbReference type="AlphaFoldDB" id="A0A0E3ZAB7"/>
<dbReference type="PATRIC" id="fig|1069640.6.peg.642"/>
<accession>A0A0E3ZAB7</accession>
<reference evidence="2 3" key="1">
    <citation type="journal article" date="2012" name="BMC Genomics">
        <title>Genomic sequence analysis and characterization of Sneathia amnii sp. nov.</title>
        <authorList>
            <consortium name="Vaginal Microbiome Consortium (additional members)"/>
            <person name="Harwich M.D.Jr."/>
            <person name="Serrano M.G."/>
            <person name="Fettweis J.M."/>
            <person name="Alves J.M."/>
            <person name="Reimers M.A."/>
            <person name="Buck G.A."/>
            <person name="Jefferson K.K."/>
        </authorList>
    </citation>
    <scope>NUCLEOTIDE SEQUENCE [LARGE SCALE GENOMIC DNA]</scope>
    <source>
        <strain evidence="2 3">SN35</strain>
    </source>
</reference>
<sequence>MNNTYFKLVKIFVNEGYKNIKNYVIFHTILILFLLFLQFFDIHDVKTQMFANLFAVIFIMINSYYSCKIFFSDKRSWLVLFSKSKEVIILCFLINIPYFLFINLQLVMLGAKAYIAIMYGLFQYLFSISFGIFLGVYFNIIPIFILAIINFIFFNVYNATSYNNVLSVNTFLYNLDVLNYSSILSILCISIFSFLCITFYFFKEKKFLYLLLIPVFINVFSIGYEYLSYMKVKKESYKSFNIDGYMCYYKGLKEKDAKLLGEILVYSLEEYDKILDVSEKRKIYIEKAYLNDVLWISKSKPKSFLSDKDKVTINVLSDAMINFNNIDIFSKNYVEDVIDVDNYINVPKNRYQRHLLQGISSAIGRNVGTRLKYNKLKNYYDYYLNFFYNTKYRPNRFNYVYNVAGYIYIKNPDEFKRLYLESYKINNDKEFIELLKNKFNNLYYDKDVNYIITEAFRGKKHE</sequence>
<dbReference type="Proteomes" id="UP000033103">
    <property type="component" value="Chromosome"/>
</dbReference>
<protein>
    <submittedName>
        <fullName evidence="2">Uncharacterized protein</fullName>
    </submittedName>
</protein>
<dbReference type="KEGG" id="sns:VC03_03270"/>
<feature type="transmembrane region" description="Helical" evidence="1">
    <location>
        <begin position="20"/>
        <end position="37"/>
    </location>
</feature>